<keyword evidence="5" id="KW-1185">Reference proteome</keyword>
<dbReference type="PANTHER" id="PTHR11839:SF1">
    <property type="entry name" value="ADP-SUGAR PYROPHOSPHATASE"/>
    <property type="match status" value="1"/>
</dbReference>
<evidence type="ECO:0000313" key="5">
    <source>
        <dbReference type="Proteomes" id="UP000298327"/>
    </source>
</evidence>
<proteinExistence type="inferred from homology"/>
<dbReference type="Pfam" id="PF00293">
    <property type="entry name" value="NUDIX"/>
    <property type="match status" value="1"/>
</dbReference>
<sequence>MSTTLPTVISTEVLDSSQAKWVQLKKVNWKDAEGKLRSWEVAERKTRASTGVDAVAIVTKLTSKTKAFEPCTVIIEQYRAAVDKFMIELPAGLVDEGETIEHAAFRELEEETGYVGDKILLESGVVVSDPGMTNANMKLVVVDVTLADKIETPKQKLDPGEAIKTRLVPLKELFKTLKDYEQKGFVVDARLCHFAFGFQLSQQLWD</sequence>
<dbReference type="Proteomes" id="UP000298327">
    <property type="component" value="Unassembled WGS sequence"/>
</dbReference>
<dbReference type="InterPro" id="IPR000086">
    <property type="entry name" value="NUDIX_hydrolase_dom"/>
</dbReference>
<dbReference type="GO" id="GO:0006753">
    <property type="term" value="P:nucleoside phosphate metabolic process"/>
    <property type="evidence" value="ECO:0007669"/>
    <property type="project" value="TreeGrafter"/>
</dbReference>
<dbReference type="EMBL" id="SEOQ01000010">
    <property type="protein sequence ID" value="TFY72587.1"/>
    <property type="molecule type" value="Genomic_DNA"/>
</dbReference>
<keyword evidence="1 2" id="KW-0378">Hydrolase</keyword>
<dbReference type="STRING" id="205917.A0A4Y9ZF25"/>
<dbReference type="PROSITE" id="PS00893">
    <property type="entry name" value="NUDIX_BOX"/>
    <property type="match status" value="1"/>
</dbReference>
<dbReference type="PANTHER" id="PTHR11839">
    <property type="entry name" value="UDP/ADP-SUGAR PYROPHOSPHATASE"/>
    <property type="match status" value="1"/>
</dbReference>
<dbReference type="OrthoDB" id="10249920at2759"/>
<accession>A0A4Y9ZF25</accession>
<dbReference type="AlphaFoldDB" id="A0A4Y9ZF25"/>
<dbReference type="InterPro" id="IPR020476">
    <property type="entry name" value="Nudix_hydrolase"/>
</dbReference>
<evidence type="ECO:0000259" key="3">
    <source>
        <dbReference type="PROSITE" id="PS51462"/>
    </source>
</evidence>
<comment type="caution">
    <text evidence="4">The sequence shown here is derived from an EMBL/GenBank/DDBJ whole genome shotgun (WGS) entry which is preliminary data.</text>
</comment>
<evidence type="ECO:0000256" key="1">
    <source>
        <dbReference type="ARBA" id="ARBA00022801"/>
    </source>
</evidence>
<dbReference type="PROSITE" id="PS51462">
    <property type="entry name" value="NUDIX"/>
    <property type="match status" value="1"/>
</dbReference>
<dbReference type="CDD" id="cd18888">
    <property type="entry name" value="NUDIX_ADPRase_Nudt5"/>
    <property type="match status" value="1"/>
</dbReference>
<protein>
    <recommendedName>
        <fullName evidence="3">Nudix hydrolase domain-containing protein</fullName>
    </recommendedName>
</protein>
<evidence type="ECO:0000256" key="2">
    <source>
        <dbReference type="RuleBase" id="RU003476"/>
    </source>
</evidence>
<feature type="domain" description="Nudix hydrolase" evidence="3">
    <location>
        <begin position="50"/>
        <end position="191"/>
    </location>
</feature>
<name>A0A4Y9ZF25_9AGAM</name>
<dbReference type="PRINTS" id="PR00502">
    <property type="entry name" value="NUDIXFAMILY"/>
</dbReference>
<evidence type="ECO:0000313" key="4">
    <source>
        <dbReference type="EMBL" id="TFY72587.1"/>
    </source>
</evidence>
<dbReference type="InterPro" id="IPR020084">
    <property type="entry name" value="NUDIX_hydrolase_CS"/>
</dbReference>
<reference evidence="4 5" key="1">
    <citation type="submission" date="2019-02" db="EMBL/GenBank/DDBJ databases">
        <title>Genome sequencing of the rare red list fungi Dentipellis fragilis.</title>
        <authorList>
            <person name="Buettner E."/>
            <person name="Kellner H."/>
        </authorList>
    </citation>
    <scope>NUCLEOTIDE SEQUENCE [LARGE SCALE GENOMIC DNA]</scope>
    <source>
        <strain evidence="4 5">DSM 105465</strain>
    </source>
</reference>
<comment type="similarity">
    <text evidence="2">Belongs to the Nudix hydrolase family.</text>
</comment>
<dbReference type="GO" id="GO:0047631">
    <property type="term" value="F:ADP-ribose diphosphatase activity"/>
    <property type="evidence" value="ECO:0007669"/>
    <property type="project" value="TreeGrafter"/>
</dbReference>
<dbReference type="GO" id="GO:0005634">
    <property type="term" value="C:nucleus"/>
    <property type="evidence" value="ECO:0007669"/>
    <property type="project" value="TreeGrafter"/>
</dbReference>
<dbReference type="GO" id="GO:0019693">
    <property type="term" value="P:ribose phosphate metabolic process"/>
    <property type="evidence" value="ECO:0007669"/>
    <property type="project" value="TreeGrafter"/>
</dbReference>
<dbReference type="SUPFAM" id="SSF55811">
    <property type="entry name" value="Nudix"/>
    <property type="match status" value="1"/>
</dbReference>
<dbReference type="InterPro" id="IPR015797">
    <property type="entry name" value="NUDIX_hydrolase-like_dom_sf"/>
</dbReference>
<organism evidence="4 5">
    <name type="scientific">Dentipellis fragilis</name>
    <dbReference type="NCBI Taxonomy" id="205917"/>
    <lineage>
        <taxon>Eukaryota</taxon>
        <taxon>Fungi</taxon>
        <taxon>Dikarya</taxon>
        <taxon>Basidiomycota</taxon>
        <taxon>Agaricomycotina</taxon>
        <taxon>Agaricomycetes</taxon>
        <taxon>Russulales</taxon>
        <taxon>Hericiaceae</taxon>
        <taxon>Dentipellis</taxon>
    </lineage>
</organism>
<gene>
    <name evidence="4" type="ORF">EVG20_g398</name>
</gene>
<dbReference type="Gene3D" id="3.90.79.10">
    <property type="entry name" value="Nucleoside Triphosphate Pyrophosphohydrolase"/>
    <property type="match status" value="1"/>
</dbReference>